<keyword evidence="3" id="KW-1185">Reference proteome</keyword>
<feature type="transmembrane region" description="Helical" evidence="1">
    <location>
        <begin position="12"/>
        <end position="30"/>
    </location>
</feature>
<dbReference type="EMBL" id="JBBNAE010000009">
    <property type="protein sequence ID" value="KAK9096955.1"/>
    <property type="molecule type" value="Genomic_DNA"/>
</dbReference>
<keyword evidence="1" id="KW-0472">Membrane</keyword>
<accession>A0AAP0ENX2</accession>
<organism evidence="2 3">
    <name type="scientific">Stephania japonica</name>
    <dbReference type="NCBI Taxonomy" id="461633"/>
    <lineage>
        <taxon>Eukaryota</taxon>
        <taxon>Viridiplantae</taxon>
        <taxon>Streptophyta</taxon>
        <taxon>Embryophyta</taxon>
        <taxon>Tracheophyta</taxon>
        <taxon>Spermatophyta</taxon>
        <taxon>Magnoliopsida</taxon>
        <taxon>Ranunculales</taxon>
        <taxon>Menispermaceae</taxon>
        <taxon>Menispermoideae</taxon>
        <taxon>Cissampelideae</taxon>
        <taxon>Stephania</taxon>
    </lineage>
</organism>
<sequence length="73" mass="8469">MASVAYRTTHRNILMFLFSSMNLLLVGASYRCVSFLAQVMSFLNDQMLEEYSPTTYFLPILLNIFENMDSSRN</sequence>
<keyword evidence="1" id="KW-1133">Transmembrane helix</keyword>
<proteinExistence type="predicted"/>
<reference evidence="2 3" key="1">
    <citation type="submission" date="2024-01" db="EMBL/GenBank/DDBJ databases">
        <title>Genome assemblies of Stephania.</title>
        <authorList>
            <person name="Yang L."/>
        </authorList>
    </citation>
    <scope>NUCLEOTIDE SEQUENCE [LARGE SCALE GENOMIC DNA]</scope>
    <source>
        <strain evidence="2">QJT</strain>
        <tissue evidence="2">Leaf</tissue>
    </source>
</reference>
<comment type="caution">
    <text evidence="2">The sequence shown here is derived from an EMBL/GenBank/DDBJ whole genome shotgun (WGS) entry which is preliminary data.</text>
</comment>
<protein>
    <submittedName>
        <fullName evidence="2">Uncharacterized protein</fullName>
    </submittedName>
</protein>
<evidence type="ECO:0000313" key="2">
    <source>
        <dbReference type="EMBL" id="KAK9096955.1"/>
    </source>
</evidence>
<dbReference type="AlphaFoldDB" id="A0AAP0ENX2"/>
<keyword evidence="1" id="KW-0812">Transmembrane</keyword>
<evidence type="ECO:0000256" key="1">
    <source>
        <dbReference type="SAM" id="Phobius"/>
    </source>
</evidence>
<dbReference type="Proteomes" id="UP001417504">
    <property type="component" value="Unassembled WGS sequence"/>
</dbReference>
<name>A0AAP0ENX2_9MAGN</name>
<evidence type="ECO:0000313" key="3">
    <source>
        <dbReference type="Proteomes" id="UP001417504"/>
    </source>
</evidence>
<gene>
    <name evidence="2" type="ORF">Sjap_022452</name>
</gene>